<proteinExistence type="predicted"/>
<organism evidence="2 3">
    <name type="scientific">Ameiurus melas</name>
    <name type="common">Black bullhead</name>
    <name type="synonym">Silurus melas</name>
    <dbReference type="NCBI Taxonomy" id="219545"/>
    <lineage>
        <taxon>Eukaryota</taxon>
        <taxon>Metazoa</taxon>
        <taxon>Chordata</taxon>
        <taxon>Craniata</taxon>
        <taxon>Vertebrata</taxon>
        <taxon>Euteleostomi</taxon>
        <taxon>Actinopterygii</taxon>
        <taxon>Neopterygii</taxon>
        <taxon>Teleostei</taxon>
        <taxon>Ostariophysi</taxon>
        <taxon>Siluriformes</taxon>
        <taxon>Ictaluridae</taxon>
        <taxon>Ameiurus</taxon>
    </lineage>
</organism>
<dbReference type="GO" id="GO:0006313">
    <property type="term" value="P:DNA transposition"/>
    <property type="evidence" value="ECO:0007669"/>
    <property type="project" value="InterPro"/>
</dbReference>
<evidence type="ECO:0000259" key="1">
    <source>
        <dbReference type="Pfam" id="PF01498"/>
    </source>
</evidence>
<accession>A0A7J6AZC2</accession>
<dbReference type="GO" id="GO:0015074">
    <property type="term" value="P:DNA integration"/>
    <property type="evidence" value="ECO:0007669"/>
    <property type="project" value="InterPro"/>
</dbReference>
<sequence length="163" mass="18800">MGKRKDLSDFDKGQIVMARRLGQSISKTAALVGCSRYAVVSTYQKWCKEGQPVNRRQGHGRPRLIDACGEQKLADLVQSHKRDTVAQIAEKVNAGCDRKVSERTVHRSLLRMGLRRRRSDKVPMLTPVPRRKRLQWAREHQNWTMEQWKMVEGLSTVLKSLHL</sequence>
<reference evidence="2 3" key="1">
    <citation type="submission" date="2020-02" db="EMBL/GenBank/DDBJ databases">
        <title>A chromosome-scale genome assembly of the black bullhead catfish (Ameiurus melas).</title>
        <authorList>
            <person name="Wen M."/>
            <person name="Zham M."/>
            <person name="Cabau C."/>
            <person name="Klopp C."/>
            <person name="Donnadieu C."/>
            <person name="Roques C."/>
            <person name="Bouchez O."/>
            <person name="Lampietro C."/>
            <person name="Jouanno E."/>
            <person name="Herpin A."/>
            <person name="Louis A."/>
            <person name="Berthelot C."/>
            <person name="Parey E."/>
            <person name="Roest-Crollius H."/>
            <person name="Braasch I."/>
            <person name="Postlethwait J."/>
            <person name="Robinson-Rechavi M."/>
            <person name="Echchiki A."/>
            <person name="Begum T."/>
            <person name="Montfort J."/>
            <person name="Schartl M."/>
            <person name="Bobe J."/>
            <person name="Guiguen Y."/>
        </authorList>
    </citation>
    <scope>NUCLEOTIDE SEQUENCE [LARGE SCALE GENOMIC DNA]</scope>
    <source>
        <strain evidence="2">M_S1</strain>
        <tissue evidence="2">Blood</tissue>
    </source>
</reference>
<dbReference type="InterPro" id="IPR036388">
    <property type="entry name" value="WH-like_DNA-bd_sf"/>
</dbReference>
<protein>
    <recommendedName>
        <fullName evidence="1">Transposase Tc1-like domain-containing protein</fullName>
    </recommendedName>
</protein>
<dbReference type="Pfam" id="PF01498">
    <property type="entry name" value="HTH_Tnp_Tc3_2"/>
    <property type="match status" value="1"/>
</dbReference>
<dbReference type="Gene3D" id="1.10.10.10">
    <property type="entry name" value="Winged helix-like DNA-binding domain superfamily/Winged helix DNA-binding domain"/>
    <property type="match status" value="1"/>
</dbReference>
<evidence type="ECO:0000313" key="3">
    <source>
        <dbReference type="Proteomes" id="UP000593565"/>
    </source>
</evidence>
<dbReference type="SUPFAM" id="SSF46689">
    <property type="entry name" value="Homeodomain-like"/>
    <property type="match status" value="1"/>
</dbReference>
<keyword evidence="3" id="KW-1185">Reference proteome</keyword>
<evidence type="ECO:0000313" key="2">
    <source>
        <dbReference type="EMBL" id="KAF4088070.1"/>
    </source>
</evidence>
<feature type="domain" description="Transposase Tc1-like" evidence="1">
    <location>
        <begin position="72"/>
        <end position="142"/>
    </location>
</feature>
<comment type="caution">
    <text evidence="2">The sequence shown here is derived from an EMBL/GenBank/DDBJ whole genome shotgun (WGS) entry which is preliminary data.</text>
</comment>
<dbReference type="GO" id="GO:0003677">
    <property type="term" value="F:DNA binding"/>
    <property type="evidence" value="ECO:0007669"/>
    <property type="project" value="InterPro"/>
</dbReference>
<dbReference type="InterPro" id="IPR002492">
    <property type="entry name" value="Transposase_Tc1-like"/>
</dbReference>
<dbReference type="InterPro" id="IPR009057">
    <property type="entry name" value="Homeodomain-like_sf"/>
</dbReference>
<gene>
    <name evidence="2" type="ORF">AMELA_G00078690</name>
</gene>
<dbReference type="Proteomes" id="UP000593565">
    <property type="component" value="Unassembled WGS sequence"/>
</dbReference>
<dbReference type="EMBL" id="JAAGNN010000006">
    <property type="protein sequence ID" value="KAF4088070.1"/>
    <property type="molecule type" value="Genomic_DNA"/>
</dbReference>
<name>A0A7J6AZC2_AMEME</name>
<dbReference type="AlphaFoldDB" id="A0A7J6AZC2"/>